<gene>
    <name evidence="2" type="ORF">GTCCBUS3UF5_32950</name>
</gene>
<evidence type="ECO:0000313" key="3">
    <source>
        <dbReference type="Proteomes" id="UP000005636"/>
    </source>
</evidence>
<reference evidence="2 3" key="1">
    <citation type="submission" date="2011-11" db="EMBL/GenBank/DDBJ databases">
        <title>Complete genome sequence of thermophilic Geobacillus thermoleovorans CCB_US3_UF5.</title>
        <authorList>
            <person name="Muhd Sakaff M.K.L."/>
            <person name="Abdul Rahman A.Y."/>
            <person name="Saito J.A."/>
            <person name="Hou S."/>
            <person name="Alam M."/>
        </authorList>
    </citation>
    <scope>NUCLEOTIDE SEQUENCE [LARGE SCALE GENOMIC DNA]</scope>
    <source>
        <strain evidence="2 3">CCB_US3_UF5</strain>
    </source>
</reference>
<dbReference type="Proteomes" id="UP000005636">
    <property type="component" value="Chromosome"/>
</dbReference>
<evidence type="ECO:0000256" key="1">
    <source>
        <dbReference type="SAM" id="MobiDB-lite"/>
    </source>
</evidence>
<evidence type="ECO:0000313" key="2">
    <source>
        <dbReference type="EMBL" id="AEV20597.1"/>
    </source>
</evidence>
<feature type="compositionally biased region" description="Basic and acidic residues" evidence="1">
    <location>
        <begin position="7"/>
        <end position="32"/>
    </location>
</feature>
<accession>A0ABM5MLE9</accession>
<keyword evidence="3" id="KW-1185">Reference proteome</keyword>
<name>A0ABM5MLE9_GEOTH</name>
<sequence length="78" mass="9203">MRKRRGADRQERKTSWTDSRLEKAGGSSEKRWPPPHRVPLEWSCRSDKMLPARMLHSFFSGFFGMKGIEGNELIDFYE</sequence>
<feature type="region of interest" description="Disordered" evidence="1">
    <location>
        <begin position="1"/>
        <end position="37"/>
    </location>
</feature>
<protein>
    <submittedName>
        <fullName evidence="2">Uncharacterized protein</fullName>
    </submittedName>
</protein>
<organism evidence="2 3">
    <name type="scientific">Geobacillus thermoleovorans CCB_US3_UF5</name>
    <dbReference type="NCBI Taxonomy" id="1111068"/>
    <lineage>
        <taxon>Bacteria</taxon>
        <taxon>Bacillati</taxon>
        <taxon>Bacillota</taxon>
        <taxon>Bacilli</taxon>
        <taxon>Bacillales</taxon>
        <taxon>Anoxybacillaceae</taxon>
        <taxon>Geobacillus</taxon>
        <taxon>Geobacillus thermoleovorans group</taxon>
    </lineage>
</organism>
<proteinExistence type="predicted"/>
<dbReference type="EMBL" id="CP003125">
    <property type="protein sequence ID" value="AEV20597.1"/>
    <property type="molecule type" value="Genomic_DNA"/>
</dbReference>